<dbReference type="Proteomes" id="UP000177501">
    <property type="component" value="Unassembled WGS sequence"/>
</dbReference>
<dbReference type="EMBL" id="MGHA01000015">
    <property type="protein sequence ID" value="OGM60839.1"/>
    <property type="molecule type" value="Genomic_DNA"/>
</dbReference>
<evidence type="ECO:0000313" key="5">
    <source>
        <dbReference type="Proteomes" id="UP000177501"/>
    </source>
</evidence>
<reference evidence="4 5" key="1">
    <citation type="journal article" date="2016" name="Nat. Commun.">
        <title>Thousands of microbial genomes shed light on interconnected biogeochemical processes in an aquifer system.</title>
        <authorList>
            <person name="Anantharaman K."/>
            <person name="Brown C.T."/>
            <person name="Hug L.A."/>
            <person name="Sharon I."/>
            <person name="Castelle C.J."/>
            <person name="Probst A.J."/>
            <person name="Thomas B.C."/>
            <person name="Singh A."/>
            <person name="Wilkins M.J."/>
            <person name="Karaoz U."/>
            <person name="Brodie E.L."/>
            <person name="Williams K.H."/>
            <person name="Hubbard S.S."/>
            <person name="Banfield J.F."/>
        </authorList>
    </citation>
    <scope>NUCLEOTIDE SEQUENCE [LARGE SCALE GENOMIC DNA]</scope>
</reference>
<dbReference type="PANTHER" id="PTHR43861:SF1">
    <property type="entry name" value="TRANS-ACONITATE 2-METHYLTRANSFERASE"/>
    <property type="match status" value="1"/>
</dbReference>
<accession>A0A1F8BAY4</accession>
<dbReference type="Gene3D" id="3.40.50.150">
    <property type="entry name" value="Vaccinia Virus protein VP39"/>
    <property type="match status" value="1"/>
</dbReference>
<gene>
    <name evidence="4" type="ORF">A2955_02260</name>
</gene>
<evidence type="ECO:0000313" key="4">
    <source>
        <dbReference type="EMBL" id="OGM60839.1"/>
    </source>
</evidence>
<feature type="domain" description="Methyltransferase" evidence="3">
    <location>
        <begin position="39"/>
        <end position="137"/>
    </location>
</feature>
<dbReference type="GO" id="GO:0008168">
    <property type="term" value="F:methyltransferase activity"/>
    <property type="evidence" value="ECO:0007669"/>
    <property type="project" value="UniProtKB-KW"/>
</dbReference>
<dbReference type="SUPFAM" id="SSF53335">
    <property type="entry name" value="S-adenosyl-L-methionine-dependent methyltransferases"/>
    <property type="match status" value="1"/>
</dbReference>
<evidence type="ECO:0000256" key="2">
    <source>
        <dbReference type="ARBA" id="ARBA00022679"/>
    </source>
</evidence>
<sequence>MISDEERWDETHKKSHNPEEIHSVYAEEKEKLFPRGSLVVDLGGGTGGDALYFLQKGHSVVILDISSFALGIAQAKAKKHNLQEKLAVKQVDFGLHALPIKPDSADVAYSRISLHYYGKNHTTKLFIYIYEILKPGGTAYLTFKSPEDIEEMDYLRNIGVEYEPNVYIENGQLRSRFDVDQLKSMVAQADITNFEVKPYKEELRDKHGLKTALLVNEVSFKKV</sequence>
<protein>
    <recommendedName>
        <fullName evidence="3">Methyltransferase domain-containing protein</fullName>
    </recommendedName>
</protein>
<proteinExistence type="predicted"/>
<dbReference type="STRING" id="1802514.A2955_02260"/>
<organism evidence="4 5">
    <name type="scientific">Candidatus Woesebacteria bacterium RIFCSPLOWO2_01_FULL_37_19</name>
    <dbReference type="NCBI Taxonomy" id="1802514"/>
    <lineage>
        <taxon>Bacteria</taxon>
        <taxon>Candidatus Woeseibacteriota</taxon>
    </lineage>
</organism>
<comment type="caution">
    <text evidence="4">The sequence shown here is derived from an EMBL/GenBank/DDBJ whole genome shotgun (WGS) entry which is preliminary data.</text>
</comment>
<dbReference type="Pfam" id="PF13649">
    <property type="entry name" value="Methyltransf_25"/>
    <property type="match status" value="1"/>
</dbReference>
<evidence type="ECO:0000259" key="3">
    <source>
        <dbReference type="Pfam" id="PF13649"/>
    </source>
</evidence>
<dbReference type="CDD" id="cd02440">
    <property type="entry name" value="AdoMet_MTases"/>
    <property type="match status" value="1"/>
</dbReference>
<dbReference type="InterPro" id="IPR041698">
    <property type="entry name" value="Methyltransf_25"/>
</dbReference>
<keyword evidence="1" id="KW-0489">Methyltransferase</keyword>
<dbReference type="GO" id="GO:0032259">
    <property type="term" value="P:methylation"/>
    <property type="evidence" value="ECO:0007669"/>
    <property type="project" value="UniProtKB-KW"/>
</dbReference>
<dbReference type="PANTHER" id="PTHR43861">
    <property type="entry name" value="TRANS-ACONITATE 2-METHYLTRANSFERASE-RELATED"/>
    <property type="match status" value="1"/>
</dbReference>
<dbReference type="InterPro" id="IPR029063">
    <property type="entry name" value="SAM-dependent_MTases_sf"/>
</dbReference>
<keyword evidence="2" id="KW-0808">Transferase</keyword>
<name>A0A1F8BAY4_9BACT</name>
<dbReference type="AlphaFoldDB" id="A0A1F8BAY4"/>
<evidence type="ECO:0000256" key="1">
    <source>
        <dbReference type="ARBA" id="ARBA00022603"/>
    </source>
</evidence>